<organism evidence="1 2">
    <name type="scientific">Linum trigynum</name>
    <dbReference type="NCBI Taxonomy" id="586398"/>
    <lineage>
        <taxon>Eukaryota</taxon>
        <taxon>Viridiplantae</taxon>
        <taxon>Streptophyta</taxon>
        <taxon>Embryophyta</taxon>
        <taxon>Tracheophyta</taxon>
        <taxon>Spermatophyta</taxon>
        <taxon>Magnoliopsida</taxon>
        <taxon>eudicotyledons</taxon>
        <taxon>Gunneridae</taxon>
        <taxon>Pentapetalae</taxon>
        <taxon>rosids</taxon>
        <taxon>fabids</taxon>
        <taxon>Malpighiales</taxon>
        <taxon>Linaceae</taxon>
        <taxon>Linum</taxon>
    </lineage>
</organism>
<dbReference type="Proteomes" id="UP001497516">
    <property type="component" value="Chromosome 4"/>
</dbReference>
<proteinExistence type="predicted"/>
<keyword evidence="2" id="KW-1185">Reference proteome</keyword>
<evidence type="ECO:0000313" key="2">
    <source>
        <dbReference type="Proteomes" id="UP001497516"/>
    </source>
</evidence>
<dbReference type="EMBL" id="OZ034817">
    <property type="protein sequence ID" value="CAL1385660.1"/>
    <property type="molecule type" value="Genomic_DNA"/>
</dbReference>
<evidence type="ECO:0000313" key="1">
    <source>
        <dbReference type="EMBL" id="CAL1385660.1"/>
    </source>
</evidence>
<sequence length="77" mass="9566">MRHYRRTKMLFAVHHYHHRRSNGAGDDQIYLPTIRPRNRYSAKQLVSCNRNKMLPSMTRRSNNKHYMNYKLTYFWSY</sequence>
<protein>
    <submittedName>
        <fullName evidence="1">Uncharacterized protein</fullName>
    </submittedName>
</protein>
<reference evidence="1 2" key="1">
    <citation type="submission" date="2024-04" db="EMBL/GenBank/DDBJ databases">
        <authorList>
            <person name="Fracassetti M."/>
        </authorList>
    </citation>
    <scope>NUCLEOTIDE SEQUENCE [LARGE SCALE GENOMIC DNA]</scope>
</reference>
<dbReference type="AlphaFoldDB" id="A0AAV2EJE3"/>
<accession>A0AAV2EJE3</accession>
<name>A0AAV2EJE3_9ROSI</name>
<gene>
    <name evidence="1" type="ORF">LTRI10_LOCUS26778</name>
</gene>